<keyword evidence="1" id="KW-1133">Transmembrane helix</keyword>
<comment type="caution">
    <text evidence="2">The sequence shown here is derived from an EMBL/GenBank/DDBJ whole genome shotgun (WGS) entry which is preliminary data.</text>
</comment>
<feature type="non-terminal residue" evidence="2">
    <location>
        <position position="83"/>
    </location>
</feature>
<keyword evidence="1" id="KW-0812">Transmembrane</keyword>
<keyword evidence="1" id="KW-0472">Membrane</keyword>
<feature type="non-terminal residue" evidence="2">
    <location>
        <position position="1"/>
    </location>
</feature>
<dbReference type="AlphaFoldDB" id="A0A7L2UKS5"/>
<dbReference type="Proteomes" id="UP000528411">
    <property type="component" value="Unassembled WGS sequence"/>
</dbReference>
<sequence length="83" mass="9490">MCSAEPVNCFPMLVNILSNTFLRLFNSTARIRVWSNPFYSIQSPEVRSDFFFICLGYMLILAAGLPPQFAVSSMEDYKVKSMH</sequence>
<reference evidence="2 3" key="1">
    <citation type="submission" date="2019-09" db="EMBL/GenBank/DDBJ databases">
        <title>Bird 10,000 Genomes (B10K) Project - Family phase.</title>
        <authorList>
            <person name="Zhang G."/>
        </authorList>
    </citation>
    <scope>NUCLEOTIDE SEQUENCE [LARGE SCALE GENOMIC DNA]</scope>
    <source>
        <strain evidence="2">B10K-DU-012-56</strain>
    </source>
</reference>
<gene>
    <name evidence="2" type="primary">Abca5_4</name>
    <name evidence="2" type="ORF">BALREX_R13855</name>
</gene>
<dbReference type="OrthoDB" id="9310300at2759"/>
<evidence type="ECO:0000313" key="3">
    <source>
        <dbReference type="Proteomes" id="UP000528411"/>
    </source>
</evidence>
<feature type="transmembrane region" description="Helical" evidence="1">
    <location>
        <begin position="50"/>
        <end position="71"/>
    </location>
</feature>
<evidence type="ECO:0000256" key="1">
    <source>
        <dbReference type="SAM" id="Phobius"/>
    </source>
</evidence>
<proteinExistence type="predicted"/>
<dbReference type="EMBL" id="VYZW01040885">
    <property type="protein sequence ID" value="NXS46275.1"/>
    <property type="molecule type" value="Genomic_DNA"/>
</dbReference>
<keyword evidence="3" id="KW-1185">Reference proteome</keyword>
<accession>A0A7L2UKS5</accession>
<protein>
    <submittedName>
        <fullName evidence="2">ABCA5 protein</fullName>
    </submittedName>
</protein>
<evidence type="ECO:0000313" key="2">
    <source>
        <dbReference type="EMBL" id="NXS46275.1"/>
    </source>
</evidence>
<name>A0A7L2UKS5_BALRX</name>
<organism evidence="2 3">
    <name type="scientific">Balaeniceps rex</name>
    <name type="common">Shoebill</name>
    <dbReference type="NCBI Taxonomy" id="33584"/>
    <lineage>
        <taxon>Eukaryota</taxon>
        <taxon>Metazoa</taxon>
        <taxon>Chordata</taxon>
        <taxon>Craniata</taxon>
        <taxon>Vertebrata</taxon>
        <taxon>Euteleostomi</taxon>
        <taxon>Archelosauria</taxon>
        <taxon>Archosauria</taxon>
        <taxon>Dinosauria</taxon>
        <taxon>Saurischia</taxon>
        <taxon>Theropoda</taxon>
        <taxon>Coelurosauria</taxon>
        <taxon>Aves</taxon>
        <taxon>Neognathae</taxon>
        <taxon>Neoaves</taxon>
        <taxon>Aequornithes</taxon>
        <taxon>Pelecaniformes</taxon>
        <taxon>Balaenicipitidae</taxon>
        <taxon>Balaeniceps</taxon>
    </lineage>
</organism>